<dbReference type="AlphaFoldDB" id="A0A2S2DKW4"/>
<keyword evidence="2" id="KW-0812">Transmembrane</keyword>
<evidence type="ECO:0000313" key="5">
    <source>
        <dbReference type="Proteomes" id="UP000245820"/>
    </source>
</evidence>
<name>A0A2S2DKW4_9BURK</name>
<keyword evidence="2" id="KW-0472">Membrane</keyword>
<feature type="region of interest" description="Disordered" evidence="1">
    <location>
        <begin position="138"/>
        <end position="211"/>
    </location>
</feature>
<proteinExistence type="predicted"/>
<feature type="compositionally biased region" description="Low complexity" evidence="1">
    <location>
        <begin position="160"/>
        <end position="172"/>
    </location>
</feature>
<reference evidence="4 5" key="1">
    <citation type="submission" date="2018-05" db="EMBL/GenBank/DDBJ databases">
        <title>Complete genome sequence of Massilia oculi sp. nov. CCUG 43427T (=DSM 26321T), the type strain of M. oculi, and comparison with genome sequences of other Massilia strains.</title>
        <authorList>
            <person name="Zhu B."/>
        </authorList>
    </citation>
    <scope>NUCLEOTIDE SEQUENCE [LARGE SCALE GENOMIC DNA]</scope>
    <source>
        <strain evidence="4 5">CCUG 43427</strain>
    </source>
</reference>
<protein>
    <recommendedName>
        <fullName evidence="3">Zinc finger/thioredoxin putative domain-containing protein</fullName>
    </recommendedName>
</protein>
<dbReference type="EMBL" id="CP029343">
    <property type="protein sequence ID" value="AWL05984.1"/>
    <property type="molecule type" value="Genomic_DNA"/>
</dbReference>
<keyword evidence="2" id="KW-1133">Transmembrane helix</keyword>
<dbReference type="KEGG" id="mtim:DIR46_17125"/>
<feature type="compositionally biased region" description="Low complexity" evidence="1">
    <location>
        <begin position="59"/>
        <end position="79"/>
    </location>
</feature>
<evidence type="ECO:0000259" key="3">
    <source>
        <dbReference type="Pfam" id="PF13719"/>
    </source>
</evidence>
<evidence type="ECO:0000256" key="1">
    <source>
        <dbReference type="SAM" id="MobiDB-lite"/>
    </source>
</evidence>
<dbReference type="Pfam" id="PF11906">
    <property type="entry name" value="DUF3426"/>
    <property type="match status" value="1"/>
</dbReference>
<dbReference type="RefSeq" id="WP_109346311.1">
    <property type="nucleotide sequence ID" value="NZ_CP029343.1"/>
</dbReference>
<feature type="compositionally biased region" description="Pro residues" evidence="1">
    <location>
        <begin position="150"/>
        <end position="159"/>
    </location>
</feature>
<dbReference type="Pfam" id="PF13719">
    <property type="entry name" value="Zn_ribbon_5"/>
    <property type="match status" value="1"/>
</dbReference>
<dbReference type="InterPro" id="IPR011723">
    <property type="entry name" value="Znf/thioredoxin_put"/>
</dbReference>
<evidence type="ECO:0000313" key="4">
    <source>
        <dbReference type="EMBL" id="AWL05984.1"/>
    </source>
</evidence>
<keyword evidence="5" id="KW-1185">Reference proteome</keyword>
<feature type="transmembrane region" description="Helical" evidence="2">
    <location>
        <begin position="233"/>
        <end position="255"/>
    </location>
</feature>
<gene>
    <name evidence="4" type="ORF">DIR46_17125</name>
</gene>
<evidence type="ECO:0000256" key="2">
    <source>
        <dbReference type="SAM" id="Phobius"/>
    </source>
</evidence>
<feature type="domain" description="Zinc finger/thioredoxin putative" evidence="3">
    <location>
        <begin position="3"/>
        <end position="38"/>
    </location>
</feature>
<sequence>MALATQCPHCGTLFRVAADQLKLRGGIVRCGACQQVFDGNTGLVDLNAPPSSPSPAPDAEPAVTQDAPGIDAAGAPDTAPDTEEPIYTLEFDRTLSPYGILPHPLTERNEEQDVAVEAEAAPAPVADIQADEEIVAAPAPDDGHDEPEPVARPPAPDAPPLLLRESAGGSPPIVSPAPPLPPKSPRARAADARSRRSKLTPTRIEDTPRLRVPEIDEPDFVRRGRQREQSNKAVRIAMVAGSILLLLALAVQAMVSSRDLLAARYPALRPVLVSTCALFGCQVGLPARPDALVIETGELITLGGNAYTLSTVLRNGGDLALAWPSIELTLNDADDKPLVRRVFGPRDYAPRMANAPADDFAGFGARAEQPVKIHFRLEGLEPSGYHIAVFYP</sequence>
<feature type="compositionally biased region" description="Pro residues" evidence="1">
    <location>
        <begin position="173"/>
        <end position="184"/>
    </location>
</feature>
<dbReference type="NCBIfam" id="TIGR02098">
    <property type="entry name" value="MJ0042_CXXC"/>
    <property type="match status" value="1"/>
</dbReference>
<feature type="region of interest" description="Disordered" evidence="1">
    <location>
        <begin position="45"/>
        <end position="83"/>
    </location>
</feature>
<organism evidence="4 5">
    <name type="scientific">Massilia oculi</name>
    <dbReference type="NCBI Taxonomy" id="945844"/>
    <lineage>
        <taxon>Bacteria</taxon>
        <taxon>Pseudomonadati</taxon>
        <taxon>Pseudomonadota</taxon>
        <taxon>Betaproteobacteria</taxon>
        <taxon>Burkholderiales</taxon>
        <taxon>Oxalobacteraceae</taxon>
        <taxon>Telluria group</taxon>
        <taxon>Massilia</taxon>
    </lineage>
</organism>
<dbReference type="Proteomes" id="UP000245820">
    <property type="component" value="Chromosome"/>
</dbReference>
<accession>A0A2S2DKW4</accession>
<dbReference type="OrthoDB" id="5294582at2"/>
<dbReference type="InterPro" id="IPR021834">
    <property type="entry name" value="DUF3426"/>
</dbReference>